<evidence type="ECO:0008006" key="3">
    <source>
        <dbReference type="Google" id="ProtNLM"/>
    </source>
</evidence>
<dbReference type="EMBL" id="JTJL01000093">
    <property type="protein sequence ID" value="OBW90621.1"/>
    <property type="molecule type" value="Genomic_DNA"/>
</dbReference>
<feature type="non-terminal residue" evidence="1">
    <location>
        <position position="416"/>
    </location>
</feature>
<evidence type="ECO:0000313" key="2">
    <source>
        <dbReference type="Proteomes" id="UP000092649"/>
    </source>
</evidence>
<reference evidence="1 2" key="1">
    <citation type="submission" date="2014-11" db="EMBL/GenBank/DDBJ databases">
        <title>Pan-genome of Gallibacterium spp.</title>
        <authorList>
            <person name="Kudirkiene E."/>
            <person name="Bojesen A.M."/>
        </authorList>
    </citation>
    <scope>NUCLEOTIDE SEQUENCE [LARGE SCALE GENOMIC DNA]</scope>
    <source>
        <strain evidence="1 2">F150</strain>
    </source>
</reference>
<sequence length="416" mass="45595">DSKVAVQVTKTNGAINIVSEQGQNQIVSRSPYALQASGVGTVINLSALQGENKIIVNYQNSAPKYSHVLWAEKEGTINLTGLRNTLSNEVSGGEKRSLIFAYDGGKVNIHAMQGDNHFALDPYNTTTSNTEFVYAQKNSQVAINAENGKNYFQYIQPSYSLPTVTKLSESAALWVLSHSKMTLNAQENIFNFIVPNEQAYSFKNLIGLNVGVTVQDKEGYMTFSAVALTGNNDLKITAQIGFIATGIQTARYSQTYLEAKNGYNSIFLRNTDKTTDKKLLGDFILSRRGIDIFQNGQVTLLAQGNYIDVGGINVYQRIDGKTTAPVYTYGALLDSNSQLTIEALTENNQIILSQDDDEIPPYPIEAQPNLYAIVANTGSSVYLKALKGYNQIAINPQKMSPKYLITRLNGIFTGDV</sequence>
<dbReference type="AlphaFoldDB" id="A0A1A7NM65"/>
<gene>
    <name evidence="1" type="ORF">QS62_11760</name>
</gene>
<name>A0A1A7NM65_9PAST</name>
<dbReference type="Proteomes" id="UP000092649">
    <property type="component" value="Unassembled WGS sequence"/>
</dbReference>
<evidence type="ECO:0000313" key="1">
    <source>
        <dbReference type="EMBL" id="OBW90621.1"/>
    </source>
</evidence>
<keyword evidence="2" id="KW-1185">Reference proteome</keyword>
<protein>
    <recommendedName>
        <fullName evidence="3">Pertactin central region domain-containing protein</fullName>
    </recommendedName>
</protein>
<feature type="non-terminal residue" evidence="1">
    <location>
        <position position="1"/>
    </location>
</feature>
<accession>A0A1A7NM65</accession>
<comment type="caution">
    <text evidence="1">The sequence shown here is derived from an EMBL/GenBank/DDBJ whole genome shotgun (WGS) entry which is preliminary data.</text>
</comment>
<dbReference type="RefSeq" id="WP_197496314.1">
    <property type="nucleotide sequence ID" value="NZ_JTJL01000093.1"/>
</dbReference>
<organism evidence="1 2">
    <name type="scientific">Gallibacterium salpingitidis</name>
    <dbReference type="NCBI Taxonomy" id="505341"/>
    <lineage>
        <taxon>Bacteria</taxon>
        <taxon>Pseudomonadati</taxon>
        <taxon>Pseudomonadota</taxon>
        <taxon>Gammaproteobacteria</taxon>
        <taxon>Pasteurellales</taxon>
        <taxon>Pasteurellaceae</taxon>
        <taxon>Gallibacterium</taxon>
    </lineage>
</organism>
<proteinExistence type="predicted"/>